<organism evidence="2 3">
    <name type="scientific">Saccharothrix yanglingensis</name>
    <dbReference type="NCBI Taxonomy" id="659496"/>
    <lineage>
        <taxon>Bacteria</taxon>
        <taxon>Bacillati</taxon>
        <taxon>Actinomycetota</taxon>
        <taxon>Actinomycetes</taxon>
        <taxon>Pseudonocardiales</taxon>
        <taxon>Pseudonocardiaceae</taxon>
        <taxon>Saccharothrix</taxon>
    </lineage>
</organism>
<gene>
    <name evidence="2" type="ORF">CKY47_32935</name>
</gene>
<protein>
    <recommendedName>
        <fullName evidence="4">YbaB/EbfC DNA-binding family protein</fullName>
    </recommendedName>
</protein>
<dbReference type="EMBL" id="NSDM01000020">
    <property type="protein sequence ID" value="MDQ2588681.1"/>
    <property type="molecule type" value="Genomic_DNA"/>
</dbReference>
<evidence type="ECO:0000313" key="3">
    <source>
        <dbReference type="Proteomes" id="UP001225605"/>
    </source>
</evidence>
<evidence type="ECO:0000313" key="2">
    <source>
        <dbReference type="EMBL" id="MDQ2588681.1"/>
    </source>
</evidence>
<name>A0ABU0X9P6_9PSEU</name>
<evidence type="ECO:0008006" key="4">
    <source>
        <dbReference type="Google" id="ProtNLM"/>
    </source>
</evidence>
<dbReference type="Proteomes" id="UP001225605">
    <property type="component" value="Unassembled WGS sequence"/>
</dbReference>
<evidence type="ECO:0000256" key="1">
    <source>
        <dbReference type="SAM" id="MobiDB-lite"/>
    </source>
</evidence>
<comment type="caution">
    <text evidence="2">The sequence shown here is derived from an EMBL/GenBank/DDBJ whole genome shotgun (WGS) entry which is preliminary data.</text>
</comment>
<sequence length="228" mass="23899">MGGTFKFGFEEDDGEDHRPARRPALAPDITAVLSGSDVDNAVTVTVDESAAVLSVALSARWQASVDPRALGPAVVAAANAATARALAEQVELVARRPVTTAPAPTGTGPRITPEYVLGLMAAVSADLERFTRRLAEAADRPVTVESRGGHVRGAARRGQVLELAIDPGWARVARPTEVEREILEVLRALRDRGSPADLAAGPRSPAITELTALAGDPDTLLRRVGLLP</sequence>
<proteinExistence type="predicted"/>
<feature type="region of interest" description="Disordered" evidence="1">
    <location>
        <begin position="1"/>
        <end position="22"/>
    </location>
</feature>
<dbReference type="RefSeq" id="WP_306750331.1">
    <property type="nucleotide sequence ID" value="NZ_NSDM01000020.1"/>
</dbReference>
<accession>A0ABU0X9P6</accession>
<keyword evidence="3" id="KW-1185">Reference proteome</keyword>
<reference evidence="2 3" key="1">
    <citation type="submission" date="2017-06" db="EMBL/GenBank/DDBJ databases">
        <title>Cultured bacterium strain Saccharothrix yanglingensis Hhs.015.</title>
        <authorList>
            <person name="Xia Y."/>
        </authorList>
    </citation>
    <scope>NUCLEOTIDE SEQUENCE [LARGE SCALE GENOMIC DNA]</scope>
    <source>
        <strain evidence="2 3">Hhs.015</strain>
    </source>
</reference>